<dbReference type="Gene3D" id="3.90.180.10">
    <property type="entry name" value="Medium-chain alcohol dehydrogenases, catalytic domain"/>
    <property type="match status" value="1"/>
</dbReference>
<evidence type="ECO:0000313" key="2">
    <source>
        <dbReference type="EMBL" id="ALC17990.1"/>
    </source>
</evidence>
<reference evidence="2 3" key="1">
    <citation type="submission" date="2015-07" db="EMBL/GenBank/DDBJ databases">
        <title>Isolation and Genomic Characterization of a Novel Halophilic Metal-Reducing Deltaproteobacterium from the Deep Subsurface.</title>
        <authorList>
            <person name="Badalamenti J.P."/>
            <person name="Summers Z.M."/>
            <person name="Gralnick J.A."/>
            <person name="Bond D.R."/>
        </authorList>
    </citation>
    <scope>NUCLEOTIDE SEQUENCE [LARGE SCALE GENOMIC DNA]</scope>
    <source>
        <strain evidence="2 3">WTL</strain>
    </source>
</reference>
<evidence type="ECO:0000313" key="3">
    <source>
        <dbReference type="Proteomes" id="UP000057158"/>
    </source>
</evidence>
<dbReference type="GO" id="GO:0043957">
    <property type="term" value="F:acryloyl-CoA reductase (NADPH) activity"/>
    <property type="evidence" value="ECO:0007669"/>
    <property type="project" value="TreeGrafter"/>
</dbReference>
<dbReference type="KEGG" id="des:DSOUD_3270"/>
<dbReference type="CDD" id="cd05280">
    <property type="entry name" value="MDR_yhdh_yhfp"/>
    <property type="match status" value="1"/>
</dbReference>
<dbReference type="NCBIfam" id="TIGR02823">
    <property type="entry name" value="oxido_YhdH"/>
    <property type="match status" value="1"/>
</dbReference>
<gene>
    <name evidence="2" type="ORF">DSOUD_3270</name>
</gene>
<dbReference type="SUPFAM" id="SSF50129">
    <property type="entry name" value="GroES-like"/>
    <property type="match status" value="1"/>
</dbReference>
<dbReference type="STRING" id="1603606.DSOUD_3270"/>
<organism evidence="2 3">
    <name type="scientific">Desulfuromonas soudanensis</name>
    <dbReference type="NCBI Taxonomy" id="1603606"/>
    <lineage>
        <taxon>Bacteria</taxon>
        <taxon>Pseudomonadati</taxon>
        <taxon>Thermodesulfobacteriota</taxon>
        <taxon>Desulfuromonadia</taxon>
        <taxon>Desulfuromonadales</taxon>
        <taxon>Desulfuromonadaceae</taxon>
        <taxon>Desulfuromonas</taxon>
    </lineage>
</organism>
<dbReference type="SUPFAM" id="SSF51735">
    <property type="entry name" value="NAD(P)-binding Rossmann-fold domains"/>
    <property type="match status" value="1"/>
</dbReference>
<dbReference type="Gene3D" id="3.40.50.720">
    <property type="entry name" value="NAD(P)-binding Rossmann-like Domain"/>
    <property type="match status" value="1"/>
</dbReference>
<dbReference type="Proteomes" id="UP000057158">
    <property type="component" value="Chromosome"/>
</dbReference>
<feature type="domain" description="Enoyl reductase (ER)" evidence="1">
    <location>
        <begin position="17"/>
        <end position="329"/>
    </location>
</feature>
<keyword evidence="3" id="KW-1185">Reference proteome</keyword>
<evidence type="ECO:0000259" key="1">
    <source>
        <dbReference type="SMART" id="SM00829"/>
    </source>
</evidence>
<proteinExistence type="predicted"/>
<dbReference type="SMART" id="SM00829">
    <property type="entry name" value="PKS_ER"/>
    <property type="match status" value="1"/>
</dbReference>
<dbReference type="InterPro" id="IPR014188">
    <property type="entry name" value="Acrylyl-CoA_reductase_AcuI"/>
</dbReference>
<dbReference type="EMBL" id="CP010802">
    <property type="protein sequence ID" value="ALC17990.1"/>
    <property type="molecule type" value="Genomic_DNA"/>
</dbReference>
<dbReference type="InterPro" id="IPR051397">
    <property type="entry name" value="Zn-ADH-like_protein"/>
</dbReference>
<dbReference type="PATRIC" id="fig|1603606.3.peg.3518"/>
<dbReference type="Pfam" id="PF08240">
    <property type="entry name" value="ADH_N"/>
    <property type="match status" value="1"/>
</dbReference>
<sequence length="333" mass="34969">MSEQSFSALVVTETAPKTFSRAIVKRSINDLPPGELLIQVHYSSLNFKDALSACGKPGVTKNYPHTPGIDAAGEVVSCSDGRFKAGDPVIVTGFDLGMNTAGGYGQFIRVPSAWAVPLPQGLSLRESMIIGTAGFTAGLSVYKLQNNGVQPGDGDVLVTGATGGVGSIAVAVLARAGYRVVAVTGKAAEHPYLKELGAAEVIDRQTMLAGSERPMMKERWAGVVDVVGGDMLSAALKSTRYGGTVTCCGLVGSPDLPVNVFPFILRGVSLLGIDSVQCPMEPRLAVWKRLAGPWKPQRLETTVHEVTLAGLEEPINDILAGKLRGRTLVNLQG</sequence>
<dbReference type="Pfam" id="PF00107">
    <property type="entry name" value="ADH_zinc_N"/>
    <property type="match status" value="1"/>
</dbReference>
<dbReference type="InterPro" id="IPR020843">
    <property type="entry name" value="ER"/>
</dbReference>
<dbReference type="PANTHER" id="PTHR43677:SF1">
    <property type="entry name" value="ACRYLYL-COA REDUCTASE ACUI-RELATED"/>
    <property type="match status" value="1"/>
</dbReference>
<dbReference type="AlphaFoldDB" id="A0A0M4D3G1"/>
<dbReference type="InterPro" id="IPR011032">
    <property type="entry name" value="GroES-like_sf"/>
</dbReference>
<protein>
    <submittedName>
        <fullName evidence="2">Putative quinone oxidoreductase, YhdH/YhfP family</fullName>
    </submittedName>
</protein>
<dbReference type="InterPro" id="IPR036291">
    <property type="entry name" value="NAD(P)-bd_dom_sf"/>
</dbReference>
<dbReference type="PANTHER" id="PTHR43677">
    <property type="entry name" value="SHORT-CHAIN DEHYDROGENASE/REDUCTASE"/>
    <property type="match status" value="1"/>
</dbReference>
<dbReference type="InterPro" id="IPR013154">
    <property type="entry name" value="ADH-like_N"/>
</dbReference>
<dbReference type="RefSeq" id="WP_053551955.1">
    <property type="nucleotide sequence ID" value="NZ_CP010802.1"/>
</dbReference>
<dbReference type="InterPro" id="IPR013149">
    <property type="entry name" value="ADH-like_C"/>
</dbReference>
<accession>A0A0M4D3G1</accession>
<name>A0A0M4D3G1_9BACT</name>
<dbReference type="OrthoDB" id="9782155at2"/>